<dbReference type="PANTHER" id="PTHR31681:SF39">
    <property type="entry name" value="OS01G0785900 PROTEIN"/>
    <property type="match status" value="1"/>
</dbReference>
<comment type="caution">
    <text evidence="2">The sequence shown here is derived from an EMBL/GenBank/DDBJ whole genome shotgun (WGS) entry which is preliminary data.</text>
</comment>
<evidence type="ECO:0000313" key="2">
    <source>
        <dbReference type="EMBL" id="GMH26900.1"/>
    </source>
</evidence>
<evidence type="ECO:0000259" key="1">
    <source>
        <dbReference type="PROSITE" id="PS00028"/>
    </source>
</evidence>
<reference evidence="2" key="1">
    <citation type="submission" date="2023-05" db="EMBL/GenBank/DDBJ databases">
        <title>Nepenthes gracilis genome sequencing.</title>
        <authorList>
            <person name="Fukushima K."/>
        </authorList>
    </citation>
    <scope>NUCLEOTIDE SEQUENCE</scope>
    <source>
        <strain evidence="2">SING2019-196</strain>
    </source>
</reference>
<dbReference type="InterPro" id="IPR013087">
    <property type="entry name" value="Znf_C2H2_type"/>
</dbReference>
<dbReference type="AlphaFoldDB" id="A0AAD3TAY3"/>
<dbReference type="PANTHER" id="PTHR31681">
    <property type="entry name" value="C2H2-LIKE ZINC FINGER PROTEIN"/>
    <property type="match status" value="1"/>
</dbReference>
<dbReference type="Proteomes" id="UP001279734">
    <property type="component" value="Unassembled WGS sequence"/>
</dbReference>
<organism evidence="2 3">
    <name type="scientific">Nepenthes gracilis</name>
    <name type="common">Slender pitcher plant</name>
    <dbReference type="NCBI Taxonomy" id="150966"/>
    <lineage>
        <taxon>Eukaryota</taxon>
        <taxon>Viridiplantae</taxon>
        <taxon>Streptophyta</taxon>
        <taxon>Embryophyta</taxon>
        <taxon>Tracheophyta</taxon>
        <taxon>Spermatophyta</taxon>
        <taxon>Magnoliopsida</taxon>
        <taxon>eudicotyledons</taxon>
        <taxon>Gunneridae</taxon>
        <taxon>Pentapetalae</taxon>
        <taxon>Caryophyllales</taxon>
        <taxon>Nepenthaceae</taxon>
        <taxon>Nepenthes</taxon>
    </lineage>
</organism>
<accession>A0AAD3TAY3</accession>
<proteinExistence type="predicted"/>
<dbReference type="EMBL" id="BSYO01000032">
    <property type="protein sequence ID" value="GMH26900.1"/>
    <property type="molecule type" value="Genomic_DNA"/>
</dbReference>
<protein>
    <recommendedName>
        <fullName evidence="1">C2H2-type domain-containing protein</fullName>
    </recommendedName>
</protein>
<name>A0AAD3TAY3_NEPGR</name>
<dbReference type="PROSITE" id="PS00028">
    <property type="entry name" value="ZINC_FINGER_C2H2_1"/>
    <property type="match status" value="1"/>
</dbReference>
<gene>
    <name evidence="2" type="ORF">Nepgr_028743</name>
</gene>
<dbReference type="Gene3D" id="3.90.228.10">
    <property type="match status" value="1"/>
</dbReference>
<dbReference type="SUPFAM" id="SSF56399">
    <property type="entry name" value="ADP-ribosylation"/>
    <property type="match status" value="1"/>
</dbReference>
<feature type="domain" description="C2H2-type" evidence="1">
    <location>
        <begin position="146"/>
        <end position="167"/>
    </location>
</feature>
<keyword evidence="3" id="KW-1185">Reference proteome</keyword>
<evidence type="ECO:0000313" key="3">
    <source>
        <dbReference type="Proteomes" id="UP001279734"/>
    </source>
</evidence>
<sequence length="377" mass="41622">MPTIWIALKKSLNCRSKASEVYEPTRNNFFRKTQRKFKSNLKGAIHGSKRQREKSTIYSPSAELLSRPRHHELKITTKLGGGVFQANGGGRGGGGSAFAGSLTAGSLGPEKSVYCLNLTRLGHGEFDSSFGSVFRIGYSDHKILTCPQCGESLARRVAAEDHHLSKHAVTELIEGDLSRKIVMQIFKTGWPSSQGCRQIQRILKIHNLQTTMADFEEYRATVIIRATKLPNSHHPRCLADGNELLRFYGTTVACRLGQNGSSGLCTLANCHACDILRHGFSSKKILSNSLLGVFTTSSSHGAYKYSEMNKEDPRLKRALIVCRVVAGRVKKDDFSDMERWPGFDSVAGKVGPFSSIEELYVLSPRALLPCFLIVCKP</sequence>